<dbReference type="EMBL" id="FUYS01000020">
    <property type="protein sequence ID" value="SKB98392.1"/>
    <property type="molecule type" value="Genomic_DNA"/>
</dbReference>
<accession>A0A1T5FQJ7</accession>
<dbReference type="InterPro" id="IPR007345">
    <property type="entry name" value="Polysacch_pyruvyl_Trfase"/>
</dbReference>
<evidence type="ECO:0000259" key="1">
    <source>
        <dbReference type="Pfam" id="PF04230"/>
    </source>
</evidence>
<name>A0A1T5FQJ7_9SPHI</name>
<dbReference type="OrthoDB" id="5672604at2"/>
<dbReference type="Proteomes" id="UP000190541">
    <property type="component" value="Unassembled WGS sequence"/>
</dbReference>
<reference evidence="2 3" key="1">
    <citation type="submission" date="2017-02" db="EMBL/GenBank/DDBJ databases">
        <authorList>
            <person name="Peterson S.W."/>
        </authorList>
    </citation>
    <scope>NUCLEOTIDE SEQUENCE [LARGE SCALE GENOMIC DNA]</scope>
    <source>
        <strain evidence="2 3">DSM 22899</strain>
    </source>
</reference>
<feature type="domain" description="Polysaccharide pyruvyl transferase" evidence="1">
    <location>
        <begin position="14"/>
        <end position="221"/>
    </location>
</feature>
<dbReference type="STRING" id="623280.SAMN05660226_04140"/>
<protein>
    <recommendedName>
        <fullName evidence="1">Polysaccharide pyruvyl transferase domain-containing protein</fullName>
    </recommendedName>
</protein>
<evidence type="ECO:0000313" key="3">
    <source>
        <dbReference type="Proteomes" id="UP000190541"/>
    </source>
</evidence>
<dbReference type="AlphaFoldDB" id="A0A1T5FQJ7"/>
<keyword evidence="3" id="KW-1185">Reference proteome</keyword>
<evidence type="ECO:0000313" key="2">
    <source>
        <dbReference type="EMBL" id="SKB98392.1"/>
    </source>
</evidence>
<dbReference type="RefSeq" id="WP_079718749.1">
    <property type="nucleotide sequence ID" value="NZ_FUYS01000020.1"/>
</dbReference>
<gene>
    <name evidence="2" type="ORF">SAMN05660226_04140</name>
</gene>
<organism evidence="2 3">
    <name type="scientific">Parapedobacter luteus</name>
    <dbReference type="NCBI Taxonomy" id="623280"/>
    <lineage>
        <taxon>Bacteria</taxon>
        <taxon>Pseudomonadati</taxon>
        <taxon>Bacteroidota</taxon>
        <taxon>Sphingobacteriia</taxon>
        <taxon>Sphingobacteriales</taxon>
        <taxon>Sphingobacteriaceae</taxon>
        <taxon>Parapedobacter</taxon>
    </lineage>
</organism>
<sequence length="330" mass="37682">MNYYFQIEGDIRNNIGDVLQGMVAIPFLPDNAIVVDRESLAKIPQPGFLIANGWYLHSFENFPPPDNVQPFYVSVHIAKSELLLDRKTRDHFMKYAPIGCRDTKTLKLLLGWGIPAYYSSCLTITTHPRNEINHSGIGECLLVDNIDHPVPMDVKEKLERLLGEKLTRVSHDPPNTSGSLHDYWSNASTHMESLLKRYCKARLVVTTKIHCALPCLGMGANILVIHPNPADPRLDTVREFIEILSYTQIQNAKSLTPSNVNQQALNERKLFLNRLVNKAVKSKKNPIIYDPFYKSIKKQSVRQARIYRLLVKIMYRLGISRGKIKRVYGM</sequence>
<dbReference type="Pfam" id="PF04230">
    <property type="entry name" value="PS_pyruv_trans"/>
    <property type="match status" value="1"/>
</dbReference>
<proteinExistence type="predicted"/>